<dbReference type="AlphaFoldDB" id="A0A815VFA9"/>
<dbReference type="Proteomes" id="UP000663834">
    <property type="component" value="Unassembled WGS sequence"/>
</dbReference>
<name>A0A815VFA9_9BILA</name>
<gene>
    <name evidence="2" type="ORF">GIL414_LOCUS27084</name>
    <name evidence="1" type="ORF">KQP761_LOCUS16075</name>
</gene>
<protein>
    <submittedName>
        <fullName evidence="1">Uncharacterized protein</fullName>
    </submittedName>
</protein>
<dbReference type="EMBL" id="CAJNOW010008008">
    <property type="protein sequence ID" value="CAF1527460.1"/>
    <property type="molecule type" value="Genomic_DNA"/>
</dbReference>
<evidence type="ECO:0000313" key="3">
    <source>
        <dbReference type="Proteomes" id="UP000663834"/>
    </source>
</evidence>
<dbReference type="EMBL" id="CAJOBJ010041755">
    <property type="protein sequence ID" value="CAF4330082.1"/>
    <property type="molecule type" value="Genomic_DNA"/>
</dbReference>
<feature type="non-terminal residue" evidence="1">
    <location>
        <position position="1"/>
    </location>
</feature>
<dbReference type="Proteomes" id="UP000681720">
    <property type="component" value="Unassembled WGS sequence"/>
</dbReference>
<proteinExistence type="predicted"/>
<comment type="caution">
    <text evidence="1">The sequence shown here is derived from an EMBL/GenBank/DDBJ whole genome shotgun (WGS) entry which is preliminary data.</text>
</comment>
<organism evidence="1 3">
    <name type="scientific">Rotaria magnacalcarata</name>
    <dbReference type="NCBI Taxonomy" id="392030"/>
    <lineage>
        <taxon>Eukaryota</taxon>
        <taxon>Metazoa</taxon>
        <taxon>Spiralia</taxon>
        <taxon>Gnathifera</taxon>
        <taxon>Rotifera</taxon>
        <taxon>Eurotatoria</taxon>
        <taxon>Bdelloidea</taxon>
        <taxon>Philodinida</taxon>
        <taxon>Philodinidae</taxon>
        <taxon>Rotaria</taxon>
    </lineage>
</organism>
<evidence type="ECO:0000313" key="1">
    <source>
        <dbReference type="EMBL" id="CAF1527460.1"/>
    </source>
</evidence>
<evidence type="ECO:0000313" key="2">
    <source>
        <dbReference type="EMBL" id="CAF4330082.1"/>
    </source>
</evidence>
<reference evidence="1" key="1">
    <citation type="submission" date="2021-02" db="EMBL/GenBank/DDBJ databases">
        <authorList>
            <person name="Nowell W R."/>
        </authorList>
    </citation>
    <scope>NUCLEOTIDE SEQUENCE</scope>
</reference>
<accession>A0A815VFA9</accession>
<sequence>GHRRHPGDTSFVEAYAVEMRITTGSVNLPTALRCGALPPAEVD</sequence>